<feature type="domain" description="Zinc finger DksA/TraR C4-type" evidence="6">
    <location>
        <begin position="84"/>
        <end position="118"/>
    </location>
</feature>
<feature type="zinc finger region" description="dksA C4-type" evidence="4">
    <location>
        <begin position="89"/>
        <end position="113"/>
    </location>
</feature>
<evidence type="ECO:0000256" key="1">
    <source>
        <dbReference type="ARBA" id="ARBA00022723"/>
    </source>
</evidence>
<dbReference type="PANTHER" id="PTHR33823">
    <property type="entry name" value="RNA POLYMERASE-BINDING TRANSCRIPTION FACTOR DKSA-RELATED"/>
    <property type="match status" value="1"/>
</dbReference>
<dbReference type="PANTHER" id="PTHR33823:SF4">
    <property type="entry name" value="GENERAL STRESS PROTEIN 16O"/>
    <property type="match status" value="1"/>
</dbReference>
<keyword evidence="1" id="KW-0479">Metal-binding</keyword>
<evidence type="ECO:0000256" key="3">
    <source>
        <dbReference type="ARBA" id="ARBA00022833"/>
    </source>
</evidence>
<keyword evidence="2" id="KW-0863">Zinc-finger</keyword>
<dbReference type="Pfam" id="PF01258">
    <property type="entry name" value="zf-dskA_traR"/>
    <property type="match status" value="1"/>
</dbReference>
<evidence type="ECO:0000313" key="8">
    <source>
        <dbReference type="Proteomes" id="UP000176834"/>
    </source>
</evidence>
<dbReference type="InterPro" id="IPR000962">
    <property type="entry name" value="Znf_DskA_TraR"/>
</dbReference>
<dbReference type="EMBL" id="MGJN01000004">
    <property type="protein sequence ID" value="OGN07568.1"/>
    <property type="molecule type" value="Genomic_DNA"/>
</dbReference>
<keyword evidence="3" id="KW-0862">Zinc</keyword>
<name>A0A1F8F4G6_9BACT</name>
<feature type="region of interest" description="Disordered" evidence="5">
    <location>
        <begin position="115"/>
        <end position="143"/>
    </location>
</feature>
<accession>A0A1F8F4G6</accession>
<evidence type="ECO:0000256" key="5">
    <source>
        <dbReference type="SAM" id="MobiDB-lite"/>
    </source>
</evidence>
<dbReference type="Proteomes" id="UP000176834">
    <property type="component" value="Unassembled WGS sequence"/>
</dbReference>
<gene>
    <name evidence="7" type="ORF">A3B86_00540</name>
</gene>
<evidence type="ECO:0000256" key="4">
    <source>
        <dbReference type="PROSITE-ProRule" id="PRU00510"/>
    </source>
</evidence>
<dbReference type="GO" id="GO:0008270">
    <property type="term" value="F:zinc ion binding"/>
    <property type="evidence" value="ECO:0007669"/>
    <property type="project" value="UniProtKB-KW"/>
</dbReference>
<dbReference type="Gene3D" id="1.20.120.910">
    <property type="entry name" value="DksA, coiled-coil domain"/>
    <property type="match status" value="1"/>
</dbReference>
<sequence length="143" mass="16452">MAERNRKDVRRILVEKRDALETKLSIKTKAVIASGTDNEIKRVLGDSADQADQQNRDCVEDSLARLNSETLKRFNEAIRRFDEGIYGICLDCGHNISIKRLAALPFAARCRDCEEKKENSDSQTKKRHQDTPSFMIFGEEREY</sequence>
<dbReference type="AlphaFoldDB" id="A0A1F8F4G6"/>
<dbReference type="PROSITE" id="PS51128">
    <property type="entry name" value="ZF_DKSA_2"/>
    <property type="match status" value="1"/>
</dbReference>
<reference evidence="7 8" key="1">
    <citation type="journal article" date="2016" name="Nat. Commun.">
        <title>Thousands of microbial genomes shed light on interconnected biogeochemical processes in an aquifer system.</title>
        <authorList>
            <person name="Anantharaman K."/>
            <person name="Brown C.T."/>
            <person name="Hug L.A."/>
            <person name="Sharon I."/>
            <person name="Castelle C.J."/>
            <person name="Probst A.J."/>
            <person name="Thomas B.C."/>
            <person name="Singh A."/>
            <person name="Wilkins M.J."/>
            <person name="Karaoz U."/>
            <person name="Brodie E.L."/>
            <person name="Williams K.H."/>
            <person name="Hubbard S.S."/>
            <person name="Banfield J.F."/>
        </authorList>
    </citation>
    <scope>NUCLEOTIDE SEQUENCE [LARGE SCALE GENOMIC DNA]</scope>
</reference>
<evidence type="ECO:0000313" key="7">
    <source>
        <dbReference type="EMBL" id="OGN07568.1"/>
    </source>
</evidence>
<comment type="caution">
    <text evidence="7">The sequence shown here is derived from an EMBL/GenBank/DDBJ whole genome shotgun (WGS) entry which is preliminary data.</text>
</comment>
<proteinExistence type="predicted"/>
<evidence type="ECO:0000259" key="6">
    <source>
        <dbReference type="Pfam" id="PF01258"/>
    </source>
</evidence>
<dbReference type="SUPFAM" id="SSF57716">
    <property type="entry name" value="Glucocorticoid receptor-like (DNA-binding domain)"/>
    <property type="match status" value="1"/>
</dbReference>
<evidence type="ECO:0000256" key="2">
    <source>
        <dbReference type="ARBA" id="ARBA00022771"/>
    </source>
</evidence>
<feature type="compositionally biased region" description="Basic and acidic residues" evidence="5">
    <location>
        <begin position="115"/>
        <end position="124"/>
    </location>
</feature>
<protein>
    <recommendedName>
        <fullName evidence="6">Zinc finger DksA/TraR C4-type domain-containing protein</fullName>
    </recommendedName>
</protein>
<organism evidence="7 8">
    <name type="scientific">Candidatus Yanofskybacteria bacterium RIFCSPHIGHO2_02_FULL_38_22b</name>
    <dbReference type="NCBI Taxonomy" id="1802673"/>
    <lineage>
        <taxon>Bacteria</taxon>
        <taxon>Candidatus Yanofskyibacteriota</taxon>
    </lineage>
</organism>